<dbReference type="InterPro" id="IPR011604">
    <property type="entry name" value="PDDEXK-like_dom_sf"/>
</dbReference>
<keyword evidence="10" id="KW-0413">Isomerase</keyword>
<dbReference type="InParanoid" id="A0A7L4YS58"/>
<dbReference type="SUPFAM" id="SSF52540">
    <property type="entry name" value="P-loop containing nucleoside triphosphate hydrolases"/>
    <property type="match status" value="1"/>
</dbReference>
<feature type="region of interest" description="Disordered" evidence="15">
    <location>
        <begin position="883"/>
        <end position="921"/>
    </location>
</feature>
<dbReference type="KEGG" id="eke:EK0264_15910"/>
<evidence type="ECO:0000256" key="10">
    <source>
        <dbReference type="ARBA" id="ARBA00023235"/>
    </source>
</evidence>
<evidence type="ECO:0000256" key="9">
    <source>
        <dbReference type="ARBA" id="ARBA00023204"/>
    </source>
</evidence>
<dbReference type="Pfam" id="PF13361">
    <property type="entry name" value="UvrD_C"/>
    <property type="match status" value="1"/>
</dbReference>
<name>A0A7L4YS58_9ACTN</name>
<dbReference type="RefSeq" id="WP_159546764.1">
    <property type="nucleotide sequence ID" value="NZ_CP047156.1"/>
</dbReference>
<evidence type="ECO:0000256" key="8">
    <source>
        <dbReference type="ARBA" id="ARBA00023125"/>
    </source>
</evidence>
<dbReference type="Pfam" id="PF12705">
    <property type="entry name" value="PDDEXK_1"/>
    <property type="match status" value="1"/>
</dbReference>
<dbReference type="InterPro" id="IPR027417">
    <property type="entry name" value="P-loop_NTPase"/>
</dbReference>
<sequence>MSEQAEPADQAARSRIRQSLDETLFVEAGAGSGKTGALVQRIGELVTVGDIPIEKIAAVTFTERAAAELRERLRARFENAARDPQYAEIAQRALDDLDLAPIGTLHAFAQRILSEHAIEAGIPPMVEVLDGVASSVASEARWRLLARALLDDDSMAETVGLLAPLDIKLPKIRSLVTKLNDDWDLVQDHIGRAAPGPVEIPDLSPIIARGRELVAHGEHCTSEDDTMFVRLDETRVWLDEFESVDASDLPAILTVLTQGRSILGNGVTDKSAPGNKAKWKGFDLPQLKVDYRAWIVSLDAVKNRIAEAVLRNIVQCCASRVLDDAQDRQRNGRLEFHDLLVLCRNLLRDNADVREALHERYSHLLLDEFQDTDPIQIEIATRIAGGAAADAPDWRDIDVPAGTLFVVGDPKQSIYRFRRADIGMYLQAQEALGGHAELSTNFRTGAPILQWVNEVFADLIQPKEGQQPHYRPLLAHRPGPTAGPPVAVLGVEAHHDEPNANELRAREAADVAATIAAALDPDEPWTTQDGNEWRALRPGDITILIPSRTSLSALEDALDRAGIHYRSEASSLAYAGTEVRALLAACRAIADSSNQLALLSALRSPLFGISDLELWEWKRSGGSVSLRGTPPEAMADHPVGVAIDYLARLGNESRWLTPSEVLSRLVVDRMVFEAAAGSARPRDVWRTVRFVIDQARAWSETEHGGLRSYVEWAAAQASETSRVSESILPETDVDSVRIMTVHAAKGLEFPMVILSGMSTQRRNTTGVNVLWNERGYAVSMGGDLTSGDFETMQPVDEQMGDAESRRLLYVAATRARDHLVVSLHRARDTKTNARLLAEVGAASAADAVPLSWDSPSAVGSPVADAPTEAPDFESWLDRIRAAVESSRRKPSESASGLEGTDPDAVPEGAPPEAAGHAKGARDVAQSAWTKGRYGSAIGRAVHGVLQAIPLDSADGLDPAVQAQCVAEGVVEYAGLVALLVRSALDSPVVRRAADRPHWRESWVAMVCEGGTVLEGIVDLIYREDDGSLVVVDYKTDTIPEGALAARTAYYAPQVRAYRDVLQVATNAEVGNPVLVFAQETGAPLESTVPG</sequence>
<dbReference type="GO" id="GO:0005524">
    <property type="term" value="F:ATP binding"/>
    <property type="evidence" value="ECO:0007669"/>
    <property type="project" value="UniProtKB-UniRule"/>
</dbReference>
<keyword evidence="19" id="KW-1185">Reference proteome</keyword>
<dbReference type="PANTHER" id="PTHR11070:SF23">
    <property type="entry name" value="RECBCD ENZYME SUBUNIT RECB"/>
    <property type="match status" value="1"/>
</dbReference>
<evidence type="ECO:0000313" key="18">
    <source>
        <dbReference type="EMBL" id="QHC01629.1"/>
    </source>
</evidence>
<organism evidence="18 19">
    <name type="scientific">Epidermidibacterium keratini</name>
    <dbReference type="NCBI Taxonomy" id="1891644"/>
    <lineage>
        <taxon>Bacteria</taxon>
        <taxon>Bacillati</taxon>
        <taxon>Actinomycetota</taxon>
        <taxon>Actinomycetes</taxon>
        <taxon>Sporichthyales</taxon>
        <taxon>Sporichthyaceae</taxon>
        <taxon>Epidermidibacterium</taxon>
    </lineage>
</organism>
<evidence type="ECO:0000256" key="6">
    <source>
        <dbReference type="ARBA" id="ARBA00022839"/>
    </source>
</evidence>
<keyword evidence="3" id="KW-0227">DNA damage</keyword>
<reference evidence="18 19" key="1">
    <citation type="journal article" date="2018" name="Int. J. Syst. Evol. Microbiol.">
        <title>Epidermidibacterium keratini gen. nov., sp. nov., a member of the family Sporichthyaceae, isolated from keratin epidermis.</title>
        <authorList>
            <person name="Lee D.G."/>
            <person name="Trujillo M.E."/>
            <person name="Kang S."/>
            <person name="Nam J.J."/>
            <person name="Kim Y.J."/>
        </authorList>
    </citation>
    <scope>NUCLEOTIDE SEQUENCE [LARGE SCALE GENOMIC DNA]</scope>
    <source>
        <strain evidence="18 19">EPI-7</strain>
    </source>
</reference>
<dbReference type="GO" id="GO:0004527">
    <property type="term" value="F:exonuclease activity"/>
    <property type="evidence" value="ECO:0007669"/>
    <property type="project" value="UniProtKB-KW"/>
</dbReference>
<feature type="domain" description="UvrD-like helicase ATP-binding" evidence="16">
    <location>
        <begin position="7"/>
        <end position="445"/>
    </location>
</feature>
<evidence type="ECO:0000259" key="16">
    <source>
        <dbReference type="PROSITE" id="PS51198"/>
    </source>
</evidence>
<evidence type="ECO:0000256" key="13">
    <source>
        <dbReference type="ARBA" id="ARBA00048988"/>
    </source>
</evidence>
<dbReference type="InterPro" id="IPR011335">
    <property type="entry name" value="Restrct_endonuc-II-like"/>
</dbReference>
<dbReference type="OrthoDB" id="9810135at2"/>
<keyword evidence="5 14" id="KW-0347">Helicase</keyword>
<keyword evidence="8" id="KW-0238">DNA-binding</keyword>
<dbReference type="InterPro" id="IPR014017">
    <property type="entry name" value="DNA_helicase_UvrD-like_C"/>
</dbReference>
<dbReference type="InterPro" id="IPR000212">
    <property type="entry name" value="DNA_helicase_UvrD/REP"/>
</dbReference>
<comment type="catalytic activity">
    <reaction evidence="11">
        <text>Couples ATP hydrolysis with the unwinding of duplex DNA by translocating in the 3'-5' direction.</text>
        <dbReference type="EC" id="5.6.2.4"/>
    </reaction>
</comment>
<evidence type="ECO:0000256" key="3">
    <source>
        <dbReference type="ARBA" id="ARBA00022763"/>
    </source>
</evidence>
<protein>
    <recommendedName>
        <fullName evidence="12">DNA 3'-5' helicase</fullName>
        <ecNumber evidence="12">5.6.2.4</ecNumber>
    </recommendedName>
</protein>
<evidence type="ECO:0000256" key="11">
    <source>
        <dbReference type="ARBA" id="ARBA00034617"/>
    </source>
</evidence>
<keyword evidence="1" id="KW-0540">Nuclease</keyword>
<dbReference type="InterPro" id="IPR038726">
    <property type="entry name" value="PDDEXK_AddAB-type"/>
</dbReference>
<keyword evidence="2 14" id="KW-0547">Nucleotide-binding</keyword>
<dbReference type="Gene3D" id="3.30.160.800">
    <property type="match status" value="1"/>
</dbReference>
<dbReference type="Gene3D" id="1.10.486.10">
    <property type="entry name" value="PCRA, domain 4"/>
    <property type="match status" value="1"/>
</dbReference>
<evidence type="ECO:0000256" key="1">
    <source>
        <dbReference type="ARBA" id="ARBA00022722"/>
    </source>
</evidence>
<dbReference type="PROSITE" id="PS51217">
    <property type="entry name" value="UVRD_HELICASE_CTER"/>
    <property type="match status" value="1"/>
</dbReference>
<evidence type="ECO:0000256" key="5">
    <source>
        <dbReference type="ARBA" id="ARBA00022806"/>
    </source>
</evidence>
<evidence type="ECO:0000256" key="15">
    <source>
        <dbReference type="SAM" id="MobiDB-lite"/>
    </source>
</evidence>
<dbReference type="GO" id="GO:0043138">
    <property type="term" value="F:3'-5' DNA helicase activity"/>
    <property type="evidence" value="ECO:0007669"/>
    <property type="project" value="UniProtKB-EC"/>
</dbReference>
<dbReference type="GO" id="GO:0000725">
    <property type="term" value="P:recombinational repair"/>
    <property type="evidence" value="ECO:0007669"/>
    <property type="project" value="TreeGrafter"/>
</dbReference>
<evidence type="ECO:0000256" key="4">
    <source>
        <dbReference type="ARBA" id="ARBA00022801"/>
    </source>
</evidence>
<dbReference type="EC" id="5.6.2.4" evidence="12"/>
<dbReference type="Proteomes" id="UP000463857">
    <property type="component" value="Chromosome"/>
</dbReference>
<dbReference type="Gene3D" id="3.40.50.300">
    <property type="entry name" value="P-loop containing nucleotide triphosphate hydrolases"/>
    <property type="match status" value="3"/>
</dbReference>
<dbReference type="AlphaFoldDB" id="A0A7L4YS58"/>
<accession>A0A7L4YS58</accession>
<evidence type="ECO:0000256" key="14">
    <source>
        <dbReference type="PROSITE-ProRule" id="PRU00560"/>
    </source>
</evidence>
<dbReference type="PROSITE" id="PS51198">
    <property type="entry name" value="UVRD_HELICASE_ATP_BIND"/>
    <property type="match status" value="1"/>
</dbReference>
<dbReference type="GO" id="GO:0009338">
    <property type="term" value="C:exodeoxyribonuclease V complex"/>
    <property type="evidence" value="ECO:0007669"/>
    <property type="project" value="TreeGrafter"/>
</dbReference>
<keyword evidence="7 14" id="KW-0067">ATP-binding</keyword>
<dbReference type="Gene3D" id="3.90.320.10">
    <property type="match status" value="1"/>
</dbReference>
<dbReference type="Pfam" id="PF00580">
    <property type="entry name" value="UvrD-helicase"/>
    <property type="match status" value="2"/>
</dbReference>
<evidence type="ECO:0000256" key="7">
    <source>
        <dbReference type="ARBA" id="ARBA00022840"/>
    </source>
</evidence>
<dbReference type="SUPFAM" id="SSF52980">
    <property type="entry name" value="Restriction endonuclease-like"/>
    <property type="match status" value="1"/>
</dbReference>
<evidence type="ECO:0000259" key="17">
    <source>
        <dbReference type="PROSITE" id="PS51217"/>
    </source>
</evidence>
<evidence type="ECO:0000256" key="2">
    <source>
        <dbReference type="ARBA" id="ARBA00022741"/>
    </source>
</evidence>
<feature type="domain" description="UvrD-like helicase C-terminal" evidence="17">
    <location>
        <begin position="446"/>
        <end position="746"/>
    </location>
</feature>
<keyword evidence="6" id="KW-0269">Exonuclease</keyword>
<comment type="catalytic activity">
    <reaction evidence="13">
        <text>ATP + H2O = ADP + phosphate + H(+)</text>
        <dbReference type="Rhea" id="RHEA:13065"/>
        <dbReference type="ChEBI" id="CHEBI:15377"/>
        <dbReference type="ChEBI" id="CHEBI:15378"/>
        <dbReference type="ChEBI" id="CHEBI:30616"/>
        <dbReference type="ChEBI" id="CHEBI:43474"/>
        <dbReference type="ChEBI" id="CHEBI:456216"/>
        <dbReference type="EC" id="5.6.2.4"/>
    </reaction>
</comment>
<dbReference type="EMBL" id="CP047156">
    <property type="protein sequence ID" value="QHC01629.1"/>
    <property type="molecule type" value="Genomic_DNA"/>
</dbReference>
<dbReference type="GO" id="GO:0003677">
    <property type="term" value="F:DNA binding"/>
    <property type="evidence" value="ECO:0007669"/>
    <property type="project" value="UniProtKB-KW"/>
</dbReference>
<gene>
    <name evidence="18" type="ORF">EK0264_15910</name>
</gene>
<feature type="compositionally biased region" description="Low complexity" evidence="15">
    <location>
        <begin position="905"/>
        <end position="917"/>
    </location>
</feature>
<evidence type="ECO:0000256" key="12">
    <source>
        <dbReference type="ARBA" id="ARBA00034808"/>
    </source>
</evidence>
<dbReference type="InterPro" id="IPR014016">
    <property type="entry name" value="UvrD-like_ATP-bd"/>
</dbReference>
<proteinExistence type="predicted"/>
<dbReference type="GO" id="GO:0005829">
    <property type="term" value="C:cytosol"/>
    <property type="evidence" value="ECO:0007669"/>
    <property type="project" value="TreeGrafter"/>
</dbReference>
<feature type="binding site" evidence="14">
    <location>
        <begin position="28"/>
        <end position="35"/>
    </location>
    <ligand>
        <name>ATP</name>
        <dbReference type="ChEBI" id="CHEBI:30616"/>
    </ligand>
</feature>
<dbReference type="PANTHER" id="PTHR11070">
    <property type="entry name" value="UVRD / RECB / PCRA DNA HELICASE FAMILY MEMBER"/>
    <property type="match status" value="1"/>
</dbReference>
<evidence type="ECO:0000313" key="19">
    <source>
        <dbReference type="Proteomes" id="UP000463857"/>
    </source>
</evidence>
<keyword evidence="9" id="KW-0234">DNA repair</keyword>
<keyword evidence="4 14" id="KW-0378">Hydrolase</keyword>